<comment type="similarity">
    <text evidence="1">Belongs to the ABC transporter superfamily.</text>
</comment>
<dbReference type="RefSeq" id="WP_129190055.1">
    <property type="nucleotide sequence ID" value="NZ_CP035493.1"/>
</dbReference>
<dbReference type="Gene3D" id="3.40.50.300">
    <property type="entry name" value="P-loop containing nucleotide triphosphate hydrolases"/>
    <property type="match status" value="1"/>
</dbReference>
<dbReference type="InterPro" id="IPR003439">
    <property type="entry name" value="ABC_transporter-like_ATP-bd"/>
</dbReference>
<dbReference type="GO" id="GO:0005886">
    <property type="term" value="C:plasma membrane"/>
    <property type="evidence" value="ECO:0007669"/>
    <property type="project" value="TreeGrafter"/>
</dbReference>
<dbReference type="PROSITE" id="PS50893">
    <property type="entry name" value="ABC_TRANSPORTER_2"/>
    <property type="match status" value="1"/>
</dbReference>
<dbReference type="AlphaFoldDB" id="A0A4P6F920"/>
<keyword evidence="6" id="KW-1185">Reference proteome</keyword>
<evidence type="ECO:0000313" key="6">
    <source>
        <dbReference type="Proteomes" id="UP000292118"/>
    </source>
</evidence>
<organism evidence="5 6">
    <name type="scientific">Xylanimonas protaetiae</name>
    <dbReference type="NCBI Taxonomy" id="2509457"/>
    <lineage>
        <taxon>Bacteria</taxon>
        <taxon>Bacillati</taxon>
        <taxon>Actinomycetota</taxon>
        <taxon>Actinomycetes</taxon>
        <taxon>Micrococcales</taxon>
        <taxon>Promicromonosporaceae</taxon>
        <taxon>Xylanimonas</taxon>
    </lineage>
</organism>
<feature type="domain" description="ABC transporter" evidence="4">
    <location>
        <begin position="14"/>
        <end position="224"/>
    </location>
</feature>
<dbReference type="InterPro" id="IPR015854">
    <property type="entry name" value="ABC_transpr_LolD-like"/>
</dbReference>
<dbReference type="SUPFAM" id="SSF52540">
    <property type="entry name" value="P-loop containing nucleoside triphosphate hydrolases"/>
    <property type="match status" value="1"/>
</dbReference>
<keyword evidence="2" id="KW-0547">Nucleotide-binding</keyword>
<evidence type="ECO:0000256" key="1">
    <source>
        <dbReference type="ARBA" id="ARBA00005417"/>
    </source>
</evidence>
<dbReference type="PROSITE" id="PS00211">
    <property type="entry name" value="ABC_TRANSPORTER_1"/>
    <property type="match status" value="1"/>
</dbReference>
<keyword evidence="3 5" id="KW-0067">ATP-binding</keyword>
<dbReference type="GO" id="GO:0005524">
    <property type="term" value="F:ATP binding"/>
    <property type="evidence" value="ECO:0007669"/>
    <property type="project" value="UniProtKB-KW"/>
</dbReference>
<protein>
    <submittedName>
        <fullName evidence="5">ATP-binding cassette domain-containing protein</fullName>
    </submittedName>
</protein>
<dbReference type="SMART" id="SM00382">
    <property type="entry name" value="AAA"/>
    <property type="match status" value="1"/>
</dbReference>
<evidence type="ECO:0000259" key="4">
    <source>
        <dbReference type="PROSITE" id="PS50893"/>
    </source>
</evidence>
<dbReference type="PANTHER" id="PTHR24220">
    <property type="entry name" value="IMPORT ATP-BINDING PROTEIN"/>
    <property type="match status" value="1"/>
</dbReference>
<dbReference type="GO" id="GO:0022857">
    <property type="term" value="F:transmembrane transporter activity"/>
    <property type="evidence" value="ECO:0007669"/>
    <property type="project" value="TreeGrafter"/>
</dbReference>
<dbReference type="EMBL" id="CP035493">
    <property type="protein sequence ID" value="QAY71403.1"/>
    <property type="molecule type" value="Genomic_DNA"/>
</dbReference>
<evidence type="ECO:0000256" key="2">
    <source>
        <dbReference type="ARBA" id="ARBA00022741"/>
    </source>
</evidence>
<dbReference type="Proteomes" id="UP000292118">
    <property type="component" value="Chromosome"/>
</dbReference>
<dbReference type="InterPro" id="IPR027417">
    <property type="entry name" value="P-loop_NTPase"/>
</dbReference>
<dbReference type="Pfam" id="PF00005">
    <property type="entry name" value="ABC_tran"/>
    <property type="match status" value="1"/>
</dbReference>
<dbReference type="InterPro" id="IPR017871">
    <property type="entry name" value="ABC_transporter-like_CS"/>
</dbReference>
<proteinExistence type="inferred from homology"/>
<dbReference type="InterPro" id="IPR003593">
    <property type="entry name" value="AAA+_ATPase"/>
</dbReference>
<dbReference type="PANTHER" id="PTHR24220:SF689">
    <property type="entry name" value="LIPOPROTEIN-RELEASING SYSTEM ATP-BINDING PROTEIN LOLD"/>
    <property type="match status" value="1"/>
</dbReference>
<dbReference type="OrthoDB" id="4425833at2"/>
<dbReference type="GO" id="GO:0016887">
    <property type="term" value="F:ATP hydrolysis activity"/>
    <property type="evidence" value="ECO:0007669"/>
    <property type="project" value="InterPro"/>
</dbReference>
<evidence type="ECO:0000313" key="5">
    <source>
        <dbReference type="EMBL" id="QAY71403.1"/>
    </source>
</evidence>
<gene>
    <name evidence="5" type="ORF">ET471_16335</name>
</gene>
<evidence type="ECO:0000256" key="3">
    <source>
        <dbReference type="ARBA" id="ARBA00022840"/>
    </source>
</evidence>
<dbReference type="KEGG" id="xya:ET471_16335"/>
<sequence length="224" mass="23567">MSVAATRSLAGVALGTHDLSFAYRRGGERILTSLNLELQPGQVTTLTGASGAGKSTLLYLLSLLLPATAGSITWDGRAVENLPDGERARMRAAYSGFVFQDAMLDPSRTVLDNVCESALFAGIDAVVARSRALELLERFGIAHRAAHRPGEVSGGQAQRVALCRALVTEPEIVFGDEPTGNLDADSARIVWDALADHAARGATVVIATHDQTLAALAHRIVVVA</sequence>
<accession>A0A4P6F920</accession>
<name>A0A4P6F920_9MICO</name>
<reference evidence="5 6" key="1">
    <citation type="submission" date="2019-01" db="EMBL/GenBank/DDBJ databases">
        <title>Genome sequencing of strain FW10M-9.</title>
        <authorList>
            <person name="Heo J."/>
            <person name="Kim S.-J."/>
            <person name="Kim J.-S."/>
            <person name="Hong S.-B."/>
            <person name="Kwon S.-W."/>
        </authorList>
    </citation>
    <scope>NUCLEOTIDE SEQUENCE [LARGE SCALE GENOMIC DNA]</scope>
    <source>
        <strain evidence="5 6">FW10M-9</strain>
    </source>
</reference>